<name>A0ABV4KZZ9_9GAMM</name>
<organism evidence="1 2">
    <name type="scientific">Enterovibrio norvegicus</name>
    <dbReference type="NCBI Taxonomy" id="188144"/>
    <lineage>
        <taxon>Bacteria</taxon>
        <taxon>Pseudomonadati</taxon>
        <taxon>Pseudomonadota</taxon>
        <taxon>Gammaproteobacteria</taxon>
        <taxon>Vibrionales</taxon>
        <taxon>Vibrionaceae</taxon>
        <taxon>Enterovibrio</taxon>
    </lineage>
</organism>
<accession>A0ABV4KZZ9</accession>
<dbReference type="EMBL" id="JBGONM010000015">
    <property type="protein sequence ID" value="MEZ8081048.1"/>
    <property type="molecule type" value="Genomic_DNA"/>
</dbReference>
<protein>
    <submittedName>
        <fullName evidence="1">Retron St85 family effector protein</fullName>
    </submittedName>
</protein>
<keyword evidence="2" id="KW-1185">Reference proteome</keyword>
<dbReference type="InterPro" id="IPR049725">
    <property type="entry name" value="STM3845-like"/>
</dbReference>
<sequence>MKFEDRRVELLTSISIEESKVDLSNPIVFLCGGLVDVTDTSTDISVRNMLLTHLVSSNPALFDRIKLAEDFKDWLHDAIYDNLLTFEDDIASISSLIIIILESAGSIAELGIFAANPKLKGKLLVFIQESHFEQDSFIKLGPLRHIDPNDDGFVCSYSWDEKNISSTLSPYLIDIESDITEFLSNNPEQVQLEKDSSGHIAFLIYELVSIFKALKLTEIEAYLKQLNFELSRVEIKRLLFLLNKIEFIDSRRRGKLDYYFSISKEQKVHFTNKEGSPRFDRQKMTMAAMQFYNTNDSERHRMFVITELLNKEKRQATELGAA</sequence>
<comment type="caution">
    <text evidence="1">The sequence shown here is derived from an EMBL/GenBank/DDBJ whole genome shotgun (WGS) entry which is preliminary data.</text>
</comment>
<dbReference type="Proteomes" id="UP001569154">
    <property type="component" value="Unassembled WGS sequence"/>
</dbReference>
<gene>
    <name evidence="1" type="ORF">ACED35_07960</name>
</gene>
<evidence type="ECO:0000313" key="1">
    <source>
        <dbReference type="EMBL" id="MEZ8081048.1"/>
    </source>
</evidence>
<dbReference type="RefSeq" id="WP_131800329.1">
    <property type="nucleotide sequence ID" value="NZ_AJYG02000064.1"/>
</dbReference>
<proteinExistence type="predicted"/>
<dbReference type="NCBIfam" id="NF038232">
    <property type="entry name" value="STM3845_fam"/>
    <property type="match status" value="1"/>
</dbReference>
<reference evidence="1 2" key="1">
    <citation type="submission" date="2024-06" db="EMBL/GenBank/DDBJ databases">
        <authorList>
            <person name="Steensen K."/>
            <person name="Seneca J."/>
            <person name="Bartlau N."/>
            <person name="Yu A.X."/>
            <person name="Polz M.F."/>
        </authorList>
    </citation>
    <scope>NUCLEOTIDE SEQUENCE [LARGE SCALE GENOMIC DNA]</scope>
    <source>
        <strain evidence="1 2">1F260</strain>
    </source>
</reference>
<evidence type="ECO:0000313" key="2">
    <source>
        <dbReference type="Proteomes" id="UP001569154"/>
    </source>
</evidence>